<dbReference type="SUPFAM" id="SSF141986">
    <property type="entry name" value="LD-carboxypeptidase A C-terminal domain-like"/>
    <property type="match status" value="1"/>
</dbReference>
<comment type="caution">
    <text evidence="9">The sequence shown here is derived from an EMBL/GenBank/DDBJ whole genome shotgun (WGS) entry which is preliminary data.</text>
</comment>
<dbReference type="Proteomes" id="UP000322524">
    <property type="component" value="Unassembled WGS sequence"/>
</dbReference>
<keyword evidence="2 9" id="KW-0121">Carboxypeptidase</keyword>
<dbReference type="Gene3D" id="3.50.30.60">
    <property type="entry name" value="LD-carboxypeptidase A C-terminal domain-like"/>
    <property type="match status" value="1"/>
</dbReference>
<evidence type="ECO:0000313" key="9">
    <source>
        <dbReference type="EMBL" id="TYS67780.1"/>
    </source>
</evidence>
<dbReference type="InterPro" id="IPR029062">
    <property type="entry name" value="Class_I_gatase-like"/>
</dbReference>
<feature type="active site" description="Nucleophile" evidence="6">
    <location>
        <position position="112"/>
    </location>
</feature>
<evidence type="ECO:0000256" key="4">
    <source>
        <dbReference type="ARBA" id="ARBA00022801"/>
    </source>
</evidence>
<dbReference type="CDD" id="cd07025">
    <property type="entry name" value="Peptidase_S66"/>
    <property type="match status" value="1"/>
</dbReference>
<evidence type="ECO:0000256" key="3">
    <source>
        <dbReference type="ARBA" id="ARBA00022670"/>
    </source>
</evidence>
<keyword evidence="5" id="KW-0720">Serine protease</keyword>
<evidence type="ECO:0000313" key="10">
    <source>
        <dbReference type="Proteomes" id="UP000322524"/>
    </source>
</evidence>
<organism evidence="9 10">
    <name type="scientific">Sutcliffiella horikoshii</name>
    <dbReference type="NCBI Taxonomy" id="79883"/>
    <lineage>
        <taxon>Bacteria</taxon>
        <taxon>Bacillati</taxon>
        <taxon>Bacillota</taxon>
        <taxon>Bacilli</taxon>
        <taxon>Bacillales</taxon>
        <taxon>Bacillaceae</taxon>
        <taxon>Sutcliffiella</taxon>
    </lineage>
</organism>
<gene>
    <name evidence="9" type="ORF">FZC76_14560</name>
</gene>
<evidence type="ECO:0000259" key="8">
    <source>
        <dbReference type="Pfam" id="PF17676"/>
    </source>
</evidence>
<dbReference type="GO" id="GO:0008236">
    <property type="term" value="F:serine-type peptidase activity"/>
    <property type="evidence" value="ECO:0007669"/>
    <property type="project" value="UniProtKB-KW"/>
</dbReference>
<dbReference type="AlphaFoldDB" id="A0A5D4SWM9"/>
<keyword evidence="4" id="KW-0378">Hydrolase</keyword>
<evidence type="ECO:0000256" key="1">
    <source>
        <dbReference type="ARBA" id="ARBA00010233"/>
    </source>
</evidence>
<dbReference type="GO" id="GO:0006508">
    <property type="term" value="P:proteolysis"/>
    <property type="evidence" value="ECO:0007669"/>
    <property type="project" value="UniProtKB-KW"/>
</dbReference>
<dbReference type="InterPro" id="IPR027461">
    <property type="entry name" value="Carboxypeptidase_A_C_sf"/>
</dbReference>
<feature type="domain" description="LD-carboxypeptidase C-terminal" evidence="8">
    <location>
        <begin position="182"/>
        <end position="301"/>
    </location>
</feature>
<proteinExistence type="inferred from homology"/>
<dbReference type="InterPro" id="IPR027478">
    <property type="entry name" value="LdcA_N"/>
</dbReference>
<evidence type="ECO:0000256" key="2">
    <source>
        <dbReference type="ARBA" id="ARBA00022645"/>
    </source>
</evidence>
<dbReference type="GO" id="GO:0004180">
    <property type="term" value="F:carboxypeptidase activity"/>
    <property type="evidence" value="ECO:0007669"/>
    <property type="project" value="UniProtKB-KW"/>
</dbReference>
<accession>A0A5D4SWM9</accession>
<dbReference type="InterPro" id="IPR003507">
    <property type="entry name" value="S66_fam"/>
</dbReference>
<evidence type="ECO:0000256" key="5">
    <source>
        <dbReference type="ARBA" id="ARBA00022825"/>
    </source>
</evidence>
<keyword evidence="3" id="KW-0645">Protease</keyword>
<comment type="similarity">
    <text evidence="1">Belongs to the peptidase S66 family.</text>
</comment>
<protein>
    <submittedName>
        <fullName evidence="9">LD-carboxypeptidase</fullName>
    </submittedName>
</protein>
<feature type="active site" description="Charge relay system" evidence="6">
    <location>
        <position position="287"/>
    </location>
</feature>
<feature type="domain" description="LD-carboxypeptidase N-terminal" evidence="7">
    <location>
        <begin position="15"/>
        <end position="132"/>
    </location>
</feature>
<dbReference type="InterPro" id="IPR040449">
    <property type="entry name" value="Peptidase_S66_N"/>
</dbReference>
<dbReference type="SUPFAM" id="SSF52317">
    <property type="entry name" value="Class I glutamine amidotransferase-like"/>
    <property type="match status" value="1"/>
</dbReference>
<dbReference type="RefSeq" id="WP_148988889.1">
    <property type="nucleotide sequence ID" value="NZ_VTEV01000005.1"/>
</dbReference>
<dbReference type="PIRSF" id="PIRSF028757">
    <property type="entry name" value="LD-carboxypeptidase"/>
    <property type="match status" value="1"/>
</dbReference>
<dbReference type="Gene3D" id="3.40.50.10740">
    <property type="entry name" value="Class I glutamine amidotransferase-like"/>
    <property type="match status" value="1"/>
</dbReference>
<dbReference type="Pfam" id="PF17676">
    <property type="entry name" value="Peptidase_S66C"/>
    <property type="match status" value="1"/>
</dbReference>
<feature type="active site" description="Charge relay system" evidence="6">
    <location>
        <position position="213"/>
    </location>
</feature>
<evidence type="ECO:0000259" key="7">
    <source>
        <dbReference type="Pfam" id="PF02016"/>
    </source>
</evidence>
<name>A0A5D4SWM9_9BACI</name>
<dbReference type="InterPro" id="IPR040921">
    <property type="entry name" value="Peptidase_S66C"/>
</dbReference>
<dbReference type="PANTHER" id="PTHR30237:SF2">
    <property type="entry name" value="MUREIN TETRAPEPTIDE CARBOXYPEPTIDASE"/>
    <property type="match status" value="1"/>
</dbReference>
<dbReference type="Pfam" id="PF02016">
    <property type="entry name" value="Peptidase_S66"/>
    <property type="match status" value="1"/>
</dbReference>
<reference evidence="9 10" key="1">
    <citation type="submission" date="2019-08" db="EMBL/GenBank/DDBJ databases">
        <title>Bacillus genomes from the desert of Cuatro Cienegas, Coahuila.</title>
        <authorList>
            <person name="Olmedo-Alvarez G."/>
        </authorList>
    </citation>
    <scope>NUCLEOTIDE SEQUENCE [LARGE SCALE GENOMIC DNA]</scope>
    <source>
        <strain evidence="9 10">CH28_1T</strain>
    </source>
</reference>
<evidence type="ECO:0000256" key="6">
    <source>
        <dbReference type="PIRSR" id="PIRSR028757-1"/>
    </source>
</evidence>
<sequence>MEKIKPKRLQKGDTIGIVAPASPHYNRSDIIRGIETLEEWGFRVVVGENVHNKHEYLAGTDEERAHDFNEMFRNDQVDAVFVTQGGYGSARMLRYIDFELVRNNPKIFIGYSDITSIHLAIQKYTGLVSFHGPGMAGFNSEDLTDYRKEFLFKALMETEPIGEIRKANEKKWINQINKGEAEGELVGGNLTLVCASLGTPYEIDTKGKILFLEEVWSEPWNIDHMFTHLLHAGKLQEAAGIVIGECTLCEPKKMDPGFHVTFSLEDILYDFIEPLGIPAIHGLPIGHTEDLATLPMGVNAYLDATNKKLFVTESGVK</sequence>
<dbReference type="PANTHER" id="PTHR30237">
    <property type="entry name" value="MURAMOYLTETRAPEPTIDE CARBOXYPEPTIDASE"/>
    <property type="match status" value="1"/>
</dbReference>
<dbReference type="OrthoDB" id="9807329at2"/>
<dbReference type="EMBL" id="VTEV01000005">
    <property type="protein sequence ID" value="TYS67780.1"/>
    <property type="molecule type" value="Genomic_DNA"/>
</dbReference>